<dbReference type="OrthoDB" id="10601498at2759"/>
<feature type="compositionally biased region" description="Basic and acidic residues" evidence="1">
    <location>
        <begin position="194"/>
        <end position="204"/>
    </location>
</feature>
<feature type="compositionally biased region" description="Polar residues" evidence="1">
    <location>
        <begin position="208"/>
        <end position="221"/>
    </location>
</feature>
<gene>
    <name evidence="3" type="ORF">ANCCAN_06860</name>
</gene>
<organism evidence="3 4">
    <name type="scientific">Ancylostoma caninum</name>
    <name type="common">Dog hookworm</name>
    <dbReference type="NCBI Taxonomy" id="29170"/>
    <lineage>
        <taxon>Eukaryota</taxon>
        <taxon>Metazoa</taxon>
        <taxon>Ecdysozoa</taxon>
        <taxon>Nematoda</taxon>
        <taxon>Chromadorea</taxon>
        <taxon>Rhabditida</taxon>
        <taxon>Rhabditina</taxon>
        <taxon>Rhabditomorpha</taxon>
        <taxon>Strongyloidea</taxon>
        <taxon>Ancylostomatidae</taxon>
        <taxon>Ancylostomatinae</taxon>
        <taxon>Ancylostoma</taxon>
    </lineage>
</organism>
<feature type="region of interest" description="Disordered" evidence="1">
    <location>
        <begin position="170"/>
        <end position="221"/>
    </location>
</feature>
<feature type="non-terminal residue" evidence="3">
    <location>
        <position position="1"/>
    </location>
</feature>
<keyword evidence="4" id="KW-1185">Reference proteome</keyword>
<feature type="transmembrane region" description="Helical" evidence="2">
    <location>
        <begin position="95"/>
        <end position="115"/>
    </location>
</feature>
<keyword evidence="2" id="KW-1133">Transmembrane helix</keyword>
<accession>A0A368GRY9</accession>
<name>A0A368GRY9_ANCCA</name>
<protein>
    <submittedName>
        <fullName evidence="3">Uncharacterized protein</fullName>
    </submittedName>
</protein>
<keyword evidence="2" id="KW-0472">Membrane</keyword>
<dbReference type="Proteomes" id="UP000252519">
    <property type="component" value="Unassembled WGS sequence"/>
</dbReference>
<evidence type="ECO:0000313" key="4">
    <source>
        <dbReference type="Proteomes" id="UP000252519"/>
    </source>
</evidence>
<evidence type="ECO:0000256" key="2">
    <source>
        <dbReference type="SAM" id="Phobius"/>
    </source>
</evidence>
<comment type="caution">
    <text evidence="3">The sequence shown here is derived from an EMBL/GenBank/DDBJ whole genome shotgun (WGS) entry which is preliminary data.</text>
</comment>
<evidence type="ECO:0000313" key="3">
    <source>
        <dbReference type="EMBL" id="RCN47136.1"/>
    </source>
</evidence>
<dbReference type="EMBL" id="JOJR01000067">
    <property type="protein sequence ID" value="RCN47136.1"/>
    <property type="molecule type" value="Genomic_DNA"/>
</dbReference>
<evidence type="ECO:0000256" key="1">
    <source>
        <dbReference type="SAM" id="MobiDB-lite"/>
    </source>
</evidence>
<feature type="region of interest" description="Disordered" evidence="1">
    <location>
        <begin position="267"/>
        <end position="293"/>
    </location>
</feature>
<proteinExistence type="predicted"/>
<dbReference type="AlphaFoldDB" id="A0A368GRY9"/>
<keyword evidence="2" id="KW-0812">Transmembrane</keyword>
<sequence length="293" mass="32740">KTTTTAPTKRETARTTTQEEIRIPFNEPTNATTTTQRITAVDVTERSLSTNITEAGLFTSNLQTDTSTVSLSILQKKKTTEEAKKDLMNRAALDLLVLSLCMTFVLISQLVFIKLMRTTRRRHYKFTAAQSSEQKQANSTTMTLLPMPQAASSSTVITTTTTLESIAVEKKQPQKAVQLSAEPIESKNATNEKIGSKRRGESSKKRQQLSQNQKPESNTQLKSLARTMKEDMKEEKTLDLYNPGANMKSLARTMEGEKTLDLYEHGAKKEQQKDGALGLNTQKNDDFFALPKR</sequence>
<reference evidence="3 4" key="1">
    <citation type="submission" date="2014-10" db="EMBL/GenBank/DDBJ databases">
        <title>Draft genome of the hookworm Ancylostoma caninum.</title>
        <authorList>
            <person name="Mitreva M."/>
        </authorList>
    </citation>
    <scope>NUCLEOTIDE SEQUENCE [LARGE SCALE GENOMIC DNA]</scope>
    <source>
        <strain evidence="3 4">Baltimore</strain>
    </source>
</reference>